<dbReference type="Gene3D" id="1.10.287.380">
    <property type="entry name" value="Valyl-tRNA synthetase, C-terminal domain"/>
    <property type="match status" value="1"/>
</dbReference>
<comment type="caution">
    <text evidence="16">The sequence shown here is derived from an EMBL/GenBank/DDBJ whole genome shotgun (WGS) entry which is preliminary data.</text>
</comment>
<comment type="catalytic activity">
    <reaction evidence="10">
        <text>tRNA(Val) + L-valine + ATP = L-valyl-tRNA(Val) + AMP + diphosphate</text>
        <dbReference type="Rhea" id="RHEA:10704"/>
        <dbReference type="Rhea" id="RHEA-COMP:9672"/>
        <dbReference type="Rhea" id="RHEA-COMP:9708"/>
        <dbReference type="ChEBI" id="CHEBI:30616"/>
        <dbReference type="ChEBI" id="CHEBI:33019"/>
        <dbReference type="ChEBI" id="CHEBI:57762"/>
        <dbReference type="ChEBI" id="CHEBI:78442"/>
        <dbReference type="ChEBI" id="CHEBI:78537"/>
        <dbReference type="ChEBI" id="CHEBI:456215"/>
        <dbReference type="EC" id="6.1.1.9"/>
    </reaction>
</comment>
<evidence type="ECO:0000256" key="2">
    <source>
        <dbReference type="ARBA" id="ARBA00005594"/>
    </source>
</evidence>
<evidence type="ECO:0000256" key="6">
    <source>
        <dbReference type="ARBA" id="ARBA00022840"/>
    </source>
</evidence>
<dbReference type="AlphaFoldDB" id="A0A1Y1VFD4"/>
<dbReference type="GO" id="GO:0005524">
    <property type="term" value="F:ATP binding"/>
    <property type="evidence" value="ECO:0007669"/>
    <property type="project" value="UniProtKB-KW"/>
</dbReference>
<dbReference type="PANTHER" id="PTHR11946">
    <property type="entry name" value="VALYL-TRNA SYNTHETASES"/>
    <property type="match status" value="1"/>
</dbReference>
<keyword evidence="7 11" id="KW-0648">Protein biosynthesis</keyword>
<reference evidence="16 17" key="1">
    <citation type="submission" date="2016-08" db="EMBL/GenBank/DDBJ databases">
        <title>Genomes of anaerobic fungi encode conserved fungal cellulosomes for biomass hydrolysis.</title>
        <authorList>
            <consortium name="DOE Joint Genome Institute"/>
            <person name="Haitjema C.H."/>
            <person name="Gilmore S.P."/>
            <person name="Henske J.K."/>
            <person name="Solomon K.V."/>
            <person name="De Groot R."/>
            <person name="Kuo A."/>
            <person name="Mondo S.J."/>
            <person name="Salamov A.A."/>
            <person name="Labutti K."/>
            <person name="Zhao Z."/>
            <person name="Chiniquy J."/>
            <person name="Barry K."/>
            <person name="Brewer H.M."/>
            <person name="Purvine S.O."/>
            <person name="Wright A.T."/>
            <person name="Boxma B."/>
            <person name="Van Alen T."/>
            <person name="Hackstein J.H."/>
            <person name="Baker S.E."/>
            <person name="Grigoriev I.V."/>
            <person name="O'Malley M.A."/>
        </authorList>
    </citation>
    <scope>NUCLEOTIDE SEQUENCE [LARGE SCALE GENOMIC DNA]</scope>
    <source>
        <strain evidence="17">finn</strain>
    </source>
</reference>
<dbReference type="InterPro" id="IPR037118">
    <property type="entry name" value="Val-tRNA_synth_C_sf"/>
</dbReference>
<evidence type="ECO:0000256" key="7">
    <source>
        <dbReference type="ARBA" id="ARBA00022917"/>
    </source>
</evidence>
<organism evidence="16 17">
    <name type="scientific">Piromyces finnis</name>
    <dbReference type="NCBI Taxonomy" id="1754191"/>
    <lineage>
        <taxon>Eukaryota</taxon>
        <taxon>Fungi</taxon>
        <taxon>Fungi incertae sedis</taxon>
        <taxon>Chytridiomycota</taxon>
        <taxon>Chytridiomycota incertae sedis</taxon>
        <taxon>Neocallimastigomycetes</taxon>
        <taxon>Neocallimastigales</taxon>
        <taxon>Neocallimastigaceae</taxon>
        <taxon>Piromyces</taxon>
    </lineage>
</organism>
<dbReference type="Gene3D" id="1.10.730.10">
    <property type="entry name" value="Isoleucyl-tRNA Synthetase, Domain 1"/>
    <property type="match status" value="1"/>
</dbReference>
<proteinExistence type="inferred from homology"/>
<dbReference type="Pfam" id="PF08264">
    <property type="entry name" value="Anticodon_1"/>
    <property type="match status" value="1"/>
</dbReference>
<evidence type="ECO:0000259" key="15">
    <source>
        <dbReference type="Pfam" id="PF08264"/>
    </source>
</evidence>
<protein>
    <recommendedName>
        <fullName evidence="3">valine--tRNA ligase</fullName>
        <ecNumber evidence="3">6.1.1.9</ecNumber>
    </recommendedName>
    <alternativeName>
        <fullName evidence="9">Valyl-tRNA synthetase</fullName>
    </alternativeName>
</protein>
<keyword evidence="8 11" id="KW-0030">Aminoacyl-tRNA synthetase</keyword>
<dbReference type="NCBIfam" id="NF004349">
    <property type="entry name" value="PRK05729.1"/>
    <property type="match status" value="1"/>
</dbReference>
<comment type="similarity">
    <text evidence="2 11">Belongs to the class-I aminoacyl-tRNA synthetase family.</text>
</comment>
<dbReference type="HAMAP" id="MF_02004">
    <property type="entry name" value="Val_tRNA_synth_type1"/>
    <property type="match status" value="1"/>
</dbReference>
<dbReference type="CDD" id="cd07962">
    <property type="entry name" value="Anticodon_Ia_Val"/>
    <property type="match status" value="1"/>
</dbReference>
<dbReference type="Pfam" id="PF00133">
    <property type="entry name" value="tRNA-synt_1"/>
    <property type="match status" value="1"/>
</dbReference>
<evidence type="ECO:0000256" key="9">
    <source>
        <dbReference type="ARBA" id="ARBA00029936"/>
    </source>
</evidence>
<feature type="domain" description="Aminoacyl-tRNA synthetase class Ia" evidence="14">
    <location>
        <begin position="91"/>
        <end position="715"/>
    </location>
</feature>
<keyword evidence="12" id="KW-0175">Coiled coil</keyword>
<feature type="compositionally biased region" description="Basic and acidic residues" evidence="13">
    <location>
        <begin position="1"/>
        <end position="37"/>
    </location>
</feature>
<sequence length="1045" mass="119670">MADSEQKKPLTKNQEKNEAKRRAKMEKFLAKQKKQQEKAAAAAGQKKEKKEKKEKKQVVEEFVNTTKPGEKKDLSAPLAASYNPKAVEAAWYQWWEKQGFFKPELVNGEPKKEGVFMIPIPPPNVTGTLHLGHALTNAIQDCLVRWNRMQGKTTLWNPGCDHAGIATQVVVEKKLMRERKLTRHDLGRGPFIDEVWKWKEEYGNHIFQQLRRLGSSFDWDRTAFTMDEKLTKAVKEAFVTMHKDGLIYRSNRLVNWCTKLRTALSNLEVENKELEGRTLLSVPDHDPNKKYEFGVLISFAYQVEDTKEEVVVATTRIETMLGDTAIAVHPADERYKHLIGKYVIHPFNGRRIQIIGDEMVERDFGTGCVKITPAHDFNDYEVGKRHNLEFINILNDDGTINENGAPFTGLKRFDAREAVIEKLKELGLYKKTEDNKMVIPICGRSGNIVEPMLKPQWWVKCKDMATAAADAVRNGEIEIQPKLSEREWFKWLDNCQDWCVSRQLWWGHQIPAYLINIDGKPLEDKDDSWVVGRNEEEALQKAYESHPDVPKEKITLTQDPDVLDTWFSSGLWPFSILGWPEQTKDMEIFYPNSILETGWDILFFWVARMVMMGIRLTGKVPFKRVFTHAMVRDAHGRKMSKSLGNVIDPIDVIEGISLELLQTRLENGNLDPREVSKAKEGQKKDFPNGIPECGTDALRFALCAYTSSGRDINLDINRVEGYRKFCNKLWNVTRFALMKLGDDFKPKENNEMTGNESLVEKWIISRLNAAIKETTENLETINLMNATTAIYNFWLYELCDVYVEAVKPVVDADDSVPGIAEKKLSMRNTLYNCLEAGLKLLHPFMPFITEELYQRLPRRPNDTIPTIMKASYPVVIESQINPQAEKDFDTINQVIHAARSLVVEYNIRQGTVYTVASSKELAELIESQNQTVVTLVKGLKELKVLVKGEPVPAGCSVNTLNEDLTVMLLVKGFVDFDGEIAKLEKKQKKTQNNYDSLLKKTQVPDYETKVKEEIREVNSTKLKALEAEIEAITKAIQNFMKLRDE</sequence>
<keyword evidence="17" id="KW-1185">Reference proteome</keyword>
<keyword evidence="5 11" id="KW-0547">Nucleotide-binding</keyword>
<dbReference type="EMBL" id="MCFH01000010">
    <property type="protein sequence ID" value="ORX54826.1"/>
    <property type="molecule type" value="Genomic_DNA"/>
</dbReference>
<evidence type="ECO:0000256" key="8">
    <source>
        <dbReference type="ARBA" id="ARBA00023146"/>
    </source>
</evidence>
<dbReference type="FunFam" id="3.90.740.10:FF:000005">
    <property type="entry name" value="Valine--tRNA ligase, mitochondrial"/>
    <property type="match status" value="1"/>
</dbReference>
<dbReference type="FunFam" id="3.40.50.620:FF:000020">
    <property type="entry name" value="Valine--tRNA ligase, mitochondrial"/>
    <property type="match status" value="1"/>
</dbReference>
<keyword evidence="4 11" id="KW-0436">Ligase</keyword>
<dbReference type="InterPro" id="IPR033705">
    <property type="entry name" value="Anticodon_Ia_Val"/>
</dbReference>
<evidence type="ECO:0000256" key="12">
    <source>
        <dbReference type="SAM" id="Coils"/>
    </source>
</evidence>
<dbReference type="InterPro" id="IPR001412">
    <property type="entry name" value="aa-tRNA-synth_I_CS"/>
</dbReference>
<accession>A0A1Y1VFD4</accession>
<dbReference type="GO" id="GO:0002161">
    <property type="term" value="F:aminoacyl-tRNA deacylase activity"/>
    <property type="evidence" value="ECO:0007669"/>
    <property type="project" value="InterPro"/>
</dbReference>
<feature type="coiled-coil region" evidence="12">
    <location>
        <begin position="980"/>
        <end position="1042"/>
    </location>
</feature>
<dbReference type="InterPro" id="IPR009080">
    <property type="entry name" value="tRNAsynth_Ia_anticodon-bd"/>
</dbReference>
<comment type="subcellular location">
    <subcellularLocation>
        <location evidence="1">Cytoplasm</location>
    </subcellularLocation>
</comment>
<dbReference type="InterPro" id="IPR009008">
    <property type="entry name" value="Val/Leu/Ile-tRNA-synth_edit"/>
</dbReference>
<evidence type="ECO:0000256" key="3">
    <source>
        <dbReference type="ARBA" id="ARBA00013169"/>
    </source>
</evidence>
<dbReference type="FunFam" id="1.10.730.10:FF:000009">
    <property type="entry name" value="Valine--tRNA ligase, mitochondrial"/>
    <property type="match status" value="1"/>
</dbReference>
<evidence type="ECO:0000256" key="5">
    <source>
        <dbReference type="ARBA" id="ARBA00022741"/>
    </source>
</evidence>
<dbReference type="InterPro" id="IPR002303">
    <property type="entry name" value="Valyl-tRNA_ligase"/>
</dbReference>
<dbReference type="InterPro" id="IPR014729">
    <property type="entry name" value="Rossmann-like_a/b/a_fold"/>
</dbReference>
<name>A0A1Y1VFD4_9FUNG</name>
<evidence type="ECO:0000256" key="1">
    <source>
        <dbReference type="ARBA" id="ARBA00004496"/>
    </source>
</evidence>
<dbReference type="PROSITE" id="PS00178">
    <property type="entry name" value="AA_TRNA_LIGASE_I"/>
    <property type="match status" value="1"/>
</dbReference>
<evidence type="ECO:0000256" key="4">
    <source>
        <dbReference type="ARBA" id="ARBA00022598"/>
    </source>
</evidence>
<dbReference type="SUPFAM" id="SSF52374">
    <property type="entry name" value="Nucleotidylyl transferase"/>
    <property type="match status" value="1"/>
</dbReference>
<dbReference type="GO" id="GO:0006438">
    <property type="term" value="P:valyl-tRNA aminoacylation"/>
    <property type="evidence" value="ECO:0007669"/>
    <property type="project" value="InterPro"/>
</dbReference>
<evidence type="ECO:0000256" key="11">
    <source>
        <dbReference type="RuleBase" id="RU363035"/>
    </source>
</evidence>
<dbReference type="SUPFAM" id="SSF50677">
    <property type="entry name" value="ValRS/IleRS/LeuRS editing domain"/>
    <property type="match status" value="1"/>
</dbReference>
<dbReference type="SUPFAM" id="SSF47323">
    <property type="entry name" value="Anticodon-binding domain of a subclass of class I aminoacyl-tRNA synthetases"/>
    <property type="match status" value="1"/>
</dbReference>
<evidence type="ECO:0000313" key="17">
    <source>
        <dbReference type="Proteomes" id="UP000193719"/>
    </source>
</evidence>
<evidence type="ECO:0000259" key="14">
    <source>
        <dbReference type="Pfam" id="PF00133"/>
    </source>
</evidence>
<feature type="domain" description="Methionyl/Valyl/Leucyl/Isoleucyl-tRNA synthetase anticodon-binding" evidence="15">
    <location>
        <begin position="760"/>
        <end position="911"/>
    </location>
</feature>
<evidence type="ECO:0000256" key="13">
    <source>
        <dbReference type="SAM" id="MobiDB-lite"/>
    </source>
</evidence>
<dbReference type="GO" id="GO:0004832">
    <property type="term" value="F:valine-tRNA ligase activity"/>
    <property type="evidence" value="ECO:0007669"/>
    <property type="project" value="UniProtKB-EC"/>
</dbReference>
<dbReference type="InterPro" id="IPR002300">
    <property type="entry name" value="aa-tRNA-synth_Ia"/>
</dbReference>
<dbReference type="Proteomes" id="UP000193719">
    <property type="component" value="Unassembled WGS sequence"/>
</dbReference>
<keyword evidence="6 11" id="KW-0067">ATP-binding</keyword>
<evidence type="ECO:0000313" key="16">
    <source>
        <dbReference type="EMBL" id="ORX54826.1"/>
    </source>
</evidence>
<dbReference type="PANTHER" id="PTHR11946:SF109">
    <property type="entry name" value="VALINE--TRNA LIGASE"/>
    <property type="match status" value="1"/>
</dbReference>
<dbReference type="EC" id="6.1.1.9" evidence="3"/>
<dbReference type="PRINTS" id="PR00986">
    <property type="entry name" value="TRNASYNTHVAL"/>
</dbReference>
<dbReference type="InterPro" id="IPR013155">
    <property type="entry name" value="M/V/L/I-tRNA-synth_anticd-bd"/>
</dbReference>
<feature type="region of interest" description="Disordered" evidence="13">
    <location>
        <begin position="1"/>
        <end position="74"/>
    </location>
</feature>
<evidence type="ECO:0000256" key="10">
    <source>
        <dbReference type="ARBA" id="ARBA00047552"/>
    </source>
</evidence>
<reference evidence="16 17" key="2">
    <citation type="submission" date="2016-08" db="EMBL/GenBank/DDBJ databases">
        <title>Pervasive Adenine N6-methylation of Active Genes in Fungi.</title>
        <authorList>
            <consortium name="DOE Joint Genome Institute"/>
            <person name="Mondo S.J."/>
            <person name="Dannebaum R.O."/>
            <person name="Kuo R.C."/>
            <person name="Labutti K."/>
            <person name="Haridas S."/>
            <person name="Kuo A."/>
            <person name="Salamov A."/>
            <person name="Ahrendt S.R."/>
            <person name="Lipzen A."/>
            <person name="Sullivan W."/>
            <person name="Andreopoulos W.B."/>
            <person name="Clum A."/>
            <person name="Lindquist E."/>
            <person name="Daum C."/>
            <person name="Ramamoorthy G.K."/>
            <person name="Gryganskyi A."/>
            <person name="Culley D."/>
            <person name="Magnuson J.K."/>
            <person name="James T.Y."/>
            <person name="O'Malley M.A."/>
            <person name="Stajich J.E."/>
            <person name="Spatafora J.W."/>
            <person name="Visel A."/>
            <person name="Grigoriev I.V."/>
        </authorList>
    </citation>
    <scope>NUCLEOTIDE SEQUENCE [LARGE SCALE GENOMIC DNA]</scope>
    <source>
        <strain evidence="17">finn</strain>
    </source>
</reference>
<dbReference type="GO" id="GO:0005829">
    <property type="term" value="C:cytosol"/>
    <property type="evidence" value="ECO:0007669"/>
    <property type="project" value="TreeGrafter"/>
</dbReference>
<dbReference type="OrthoDB" id="629407at2759"/>
<dbReference type="FunFam" id="3.40.50.620:FF:000120">
    <property type="entry name" value="Valine--tRNA ligase, mitochondrial"/>
    <property type="match status" value="1"/>
</dbReference>
<gene>
    <name evidence="16" type="ORF">BCR36DRAFT_322250</name>
</gene>
<dbReference type="STRING" id="1754191.A0A1Y1VFD4"/>
<dbReference type="Gene3D" id="3.40.50.620">
    <property type="entry name" value="HUPs"/>
    <property type="match status" value="2"/>
</dbReference>
<dbReference type="NCBIfam" id="TIGR00422">
    <property type="entry name" value="valS"/>
    <property type="match status" value="1"/>
</dbReference>
<dbReference type="CDD" id="cd00817">
    <property type="entry name" value="ValRS_core"/>
    <property type="match status" value="1"/>
</dbReference>